<sequence length="447" mass="47637">MNSPDPVAVIGAGPVGLAAAARLVERGLTPLLFERGPGPATAVREWGHVRVFTPWRYLVDESAGRMLRRAGWIAPHPEHLPTGAEIAEAYLGPLARLPAIARGLHTRALVTAVTREGAGKLQTAGRERSRFAVHWRDAEGNHRRTLARAVIDASGTWHQPSPLGVAGIAVPGEQEASDRLAYGIPDVLGSARTRYAGRRVLVVGGGHSAMNAVLDLLRLRQEAASTEVFWALRRSGLDHVIGGGRSDELPARGQLGLEAAEAIERGELTRLAPFSVTALARRDNGLRVDAVHDGRHDSLDVDEVIACTGFRPDTAMFRELRVELDPVMEAPPRLAPLIDPNVHSCGTVPPHGVDELRHPEPGFYIAGMKSYGRAPTFLMATGYEQVRSIAAELAGDPVAAREVRLELPETGVCSAGPVASSCCGTAPQRRTAPATLNLSTSSCCGGR</sequence>
<dbReference type="GO" id="GO:0050660">
    <property type="term" value="F:flavin adenine dinucleotide binding"/>
    <property type="evidence" value="ECO:0007669"/>
    <property type="project" value="TreeGrafter"/>
</dbReference>
<dbReference type="AlphaFoldDB" id="A0A2U2MWL4"/>
<dbReference type="InterPro" id="IPR050982">
    <property type="entry name" value="Auxin_biosynth/cation_transpt"/>
</dbReference>
<dbReference type="Proteomes" id="UP000245474">
    <property type="component" value="Unassembled WGS sequence"/>
</dbReference>
<comment type="caution">
    <text evidence="3">The sequence shown here is derived from an EMBL/GenBank/DDBJ whole genome shotgun (WGS) entry which is preliminary data.</text>
</comment>
<keyword evidence="1" id="KW-0560">Oxidoreductase</keyword>
<dbReference type="PRINTS" id="PR00411">
    <property type="entry name" value="PNDRDTASEI"/>
</dbReference>
<dbReference type="OrthoDB" id="9773233at2"/>
<dbReference type="PANTHER" id="PTHR43539">
    <property type="entry name" value="FLAVIN-BINDING MONOOXYGENASE-LIKE PROTEIN (AFU_ORTHOLOGUE AFUA_4G09220)"/>
    <property type="match status" value="1"/>
</dbReference>
<keyword evidence="4" id="KW-1185">Reference proteome</keyword>
<dbReference type="RefSeq" id="WP_109680156.1">
    <property type="nucleotide sequence ID" value="NZ_CP086615.1"/>
</dbReference>
<reference evidence="3 4" key="1">
    <citation type="submission" date="2018-05" db="EMBL/GenBank/DDBJ databases">
        <title>Spiribacter halobius sp. nov., a moderately halophilic bacterium isolated from marine solar saltern.</title>
        <authorList>
            <person name="Zheng W.-S."/>
            <person name="Lu D.-C."/>
            <person name="Du Z.-J."/>
        </authorList>
    </citation>
    <scope>NUCLEOTIDE SEQUENCE [LARGE SCALE GENOMIC DNA]</scope>
    <source>
        <strain evidence="3 4">E85</strain>
    </source>
</reference>
<dbReference type="PANTHER" id="PTHR43539:SF78">
    <property type="entry name" value="FLAVIN-CONTAINING MONOOXYGENASE"/>
    <property type="match status" value="1"/>
</dbReference>
<accession>A0A2U2MWL4</accession>
<dbReference type="Pfam" id="PF07992">
    <property type="entry name" value="Pyr_redox_2"/>
    <property type="match status" value="1"/>
</dbReference>
<dbReference type="InterPro" id="IPR036188">
    <property type="entry name" value="FAD/NAD-bd_sf"/>
</dbReference>
<dbReference type="GO" id="GO:0004497">
    <property type="term" value="F:monooxygenase activity"/>
    <property type="evidence" value="ECO:0007669"/>
    <property type="project" value="TreeGrafter"/>
</dbReference>
<evidence type="ECO:0000313" key="4">
    <source>
        <dbReference type="Proteomes" id="UP000245474"/>
    </source>
</evidence>
<dbReference type="EMBL" id="QFFI01000044">
    <property type="protein sequence ID" value="PWG61212.1"/>
    <property type="molecule type" value="Genomic_DNA"/>
</dbReference>
<proteinExistence type="predicted"/>
<dbReference type="Gene3D" id="3.50.50.60">
    <property type="entry name" value="FAD/NAD(P)-binding domain"/>
    <property type="match status" value="1"/>
</dbReference>
<dbReference type="InterPro" id="IPR023753">
    <property type="entry name" value="FAD/NAD-binding_dom"/>
</dbReference>
<gene>
    <name evidence="3" type="ORF">DEM34_17685</name>
</gene>
<evidence type="ECO:0000256" key="1">
    <source>
        <dbReference type="ARBA" id="ARBA00023002"/>
    </source>
</evidence>
<organism evidence="3 4">
    <name type="scientific">Sediminicurvatus halobius</name>
    <dbReference type="NCBI Taxonomy" id="2182432"/>
    <lineage>
        <taxon>Bacteria</taxon>
        <taxon>Pseudomonadati</taxon>
        <taxon>Pseudomonadota</taxon>
        <taxon>Gammaproteobacteria</taxon>
        <taxon>Chromatiales</taxon>
        <taxon>Ectothiorhodospiraceae</taxon>
        <taxon>Sediminicurvatus</taxon>
    </lineage>
</organism>
<protein>
    <submittedName>
        <fullName evidence="3">Flavoprotein</fullName>
    </submittedName>
</protein>
<evidence type="ECO:0000259" key="2">
    <source>
        <dbReference type="Pfam" id="PF07992"/>
    </source>
</evidence>
<dbReference type="PRINTS" id="PR00368">
    <property type="entry name" value="FADPNR"/>
</dbReference>
<evidence type="ECO:0000313" key="3">
    <source>
        <dbReference type="EMBL" id="PWG61212.1"/>
    </source>
</evidence>
<name>A0A2U2MWL4_9GAMM</name>
<dbReference type="SUPFAM" id="SSF51905">
    <property type="entry name" value="FAD/NAD(P)-binding domain"/>
    <property type="match status" value="1"/>
</dbReference>
<feature type="domain" description="FAD/NAD(P)-binding" evidence="2">
    <location>
        <begin position="7"/>
        <end position="325"/>
    </location>
</feature>